<dbReference type="Proteomes" id="UP001470230">
    <property type="component" value="Unassembled WGS sequence"/>
</dbReference>
<accession>A0ABR2KTZ2</accession>
<evidence type="ECO:0000256" key="2">
    <source>
        <dbReference type="ARBA" id="ARBA00023043"/>
    </source>
</evidence>
<dbReference type="EMBL" id="JAPFFF010000003">
    <property type="protein sequence ID" value="KAK8894589.1"/>
    <property type="molecule type" value="Genomic_DNA"/>
</dbReference>
<dbReference type="Gene3D" id="1.25.40.20">
    <property type="entry name" value="Ankyrin repeat-containing domain"/>
    <property type="match status" value="1"/>
</dbReference>
<name>A0ABR2KTZ2_9EUKA</name>
<dbReference type="PANTHER" id="PTHR24123">
    <property type="entry name" value="ANKYRIN REPEAT-CONTAINING"/>
    <property type="match status" value="1"/>
</dbReference>
<keyword evidence="2" id="KW-0040">ANK repeat</keyword>
<evidence type="ECO:0000313" key="3">
    <source>
        <dbReference type="EMBL" id="KAK8894589.1"/>
    </source>
</evidence>
<keyword evidence="1" id="KW-0677">Repeat</keyword>
<keyword evidence="4" id="KW-1185">Reference proteome</keyword>
<evidence type="ECO:0000256" key="1">
    <source>
        <dbReference type="ARBA" id="ARBA00022737"/>
    </source>
</evidence>
<evidence type="ECO:0000313" key="4">
    <source>
        <dbReference type="Proteomes" id="UP001470230"/>
    </source>
</evidence>
<dbReference type="InterPro" id="IPR051165">
    <property type="entry name" value="Multifunctional_ANK_Repeat"/>
</dbReference>
<gene>
    <name evidence="3" type="ORF">M9Y10_023025</name>
</gene>
<dbReference type="SUPFAM" id="SSF48403">
    <property type="entry name" value="Ankyrin repeat"/>
    <property type="match status" value="1"/>
</dbReference>
<sequence>MEEFENYRNLQLLLLSMKTEDDINIIQNFINENNLFSEFNNKSTLRLIGSVLYSRPNMMNMIVKLLNKFESITIDNIFINDDLADEEVILRYSAILVLCFLVDNAKFKRSSIICLRGYTDVEYFNPYKRLRINDFYSNDIKESEENLYEQMIKIAVAEGNMDMIEILSKKMINLSSNQKFLEELFFISILYMRNDLIDYFITKYSIKINAEAYIKCIYSSNYDALLKIKELDTSKSYNDFGIIGSTPLDIAAFEGYLDFFKFFLTFKDIEINKLNSYGKNILQSAAKSNNIDIIKYIVENKIIDPNDKGNYNATPLDITEDYGYKEAFSYLVNYTSEKNKK</sequence>
<reference evidence="3 4" key="1">
    <citation type="submission" date="2024-04" db="EMBL/GenBank/DDBJ databases">
        <title>Tritrichomonas musculus Genome.</title>
        <authorList>
            <person name="Alves-Ferreira E."/>
            <person name="Grigg M."/>
            <person name="Lorenzi H."/>
            <person name="Galac M."/>
        </authorList>
    </citation>
    <scope>NUCLEOTIDE SEQUENCE [LARGE SCALE GENOMIC DNA]</scope>
    <source>
        <strain evidence="3 4">EAF2021</strain>
    </source>
</reference>
<protein>
    <recommendedName>
        <fullName evidence="5">Ankyrin repeat protein</fullName>
    </recommendedName>
</protein>
<dbReference type="InterPro" id="IPR002110">
    <property type="entry name" value="Ankyrin_rpt"/>
</dbReference>
<proteinExistence type="predicted"/>
<dbReference type="Pfam" id="PF12796">
    <property type="entry name" value="Ank_2"/>
    <property type="match status" value="1"/>
</dbReference>
<comment type="caution">
    <text evidence="3">The sequence shown here is derived from an EMBL/GenBank/DDBJ whole genome shotgun (WGS) entry which is preliminary data.</text>
</comment>
<organism evidence="3 4">
    <name type="scientific">Tritrichomonas musculus</name>
    <dbReference type="NCBI Taxonomy" id="1915356"/>
    <lineage>
        <taxon>Eukaryota</taxon>
        <taxon>Metamonada</taxon>
        <taxon>Parabasalia</taxon>
        <taxon>Tritrichomonadida</taxon>
        <taxon>Tritrichomonadidae</taxon>
        <taxon>Tritrichomonas</taxon>
    </lineage>
</organism>
<dbReference type="SMART" id="SM00248">
    <property type="entry name" value="ANK"/>
    <property type="match status" value="4"/>
</dbReference>
<dbReference type="InterPro" id="IPR036770">
    <property type="entry name" value="Ankyrin_rpt-contain_sf"/>
</dbReference>
<dbReference type="PANTHER" id="PTHR24123:SF33">
    <property type="entry name" value="PROTEIN HOS4"/>
    <property type="match status" value="1"/>
</dbReference>
<evidence type="ECO:0008006" key="5">
    <source>
        <dbReference type="Google" id="ProtNLM"/>
    </source>
</evidence>